<name>A0A0E9QVN7_ANGAN</name>
<organism evidence="1">
    <name type="scientific">Anguilla anguilla</name>
    <name type="common">European freshwater eel</name>
    <name type="synonym">Muraena anguilla</name>
    <dbReference type="NCBI Taxonomy" id="7936"/>
    <lineage>
        <taxon>Eukaryota</taxon>
        <taxon>Metazoa</taxon>
        <taxon>Chordata</taxon>
        <taxon>Craniata</taxon>
        <taxon>Vertebrata</taxon>
        <taxon>Euteleostomi</taxon>
        <taxon>Actinopterygii</taxon>
        <taxon>Neopterygii</taxon>
        <taxon>Teleostei</taxon>
        <taxon>Anguilliformes</taxon>
        <taxon>Anguillidae</taxon>
        <taxon>Anguilla</taxon>
    </lineage>
</organism>
<dbReference type="EMBL" id="GBXM01088806">
    <property type="protein sequence ID" value="JAH19771.1"/>
    <property type="molecule type" value="Transcribed_RNA"/>
</dbReference>
<reference evidence="1" key="1">
    <citation type="submission" date="2014-11" db="EMBL/GenBank/DDBJ databases">
        <authorList>
            <person name="Amaro Gonzalez C."/>
        </authorList>
    </citation>
    <scope>NUCLEOTIDE SEQUENCE</scope>
</reference>
<dbReference type="AlphaFoldDB" id="A0A0E9QVN7"/>
<sequence>MDEAGATAAAATGIEIMLTSAQFPPTPSS</sequence>
<evidence type="ECO:0000313" key="1">
    <source>
        <dbReference type="EMBL" id="JAH20295.1"/>
    </source>
</evidence>
<dbReference type="EMBL" id="GBXM01088282">
    <property type="protein sequence ID" value="JAH20295.1"/>
    <property type="molecule type" value="Transcribed_RNA"/>
</dbReference>
<proteinExistence type="predicted"/>
<reference evidence="1" key="2">
    <citation type="journal article" date="2015" name="Fish Shellfish Immunol.">
        <title>Early steps in the European eel (Anguilla anguilla)-Vibrio vulnificus interaction in the gills: Role of the RtxA13 toxin.</title>
        <authorList>
            <person name="Callol A."/>
            <person name="Pajuelo D."/>
            <person name="Ebbesson L."/>
            <person name="Teles M."/>
            <person name="MacKenzie S."/>
            <person name="Amaro C."/>
        </authorList>
    </citation>
    <scope>NUCLEOTIDE SEQUENCE</scope>
</reference>
<protein>
    <submittedName>
        <fullName evidence="1">Uncharacterized protein</fullName>
    </submittedName>
</protein>
<accession>A0A0E9QVN7</accession>